<gene>
    <name evidence="2" type="ORF">GCM10009838_78680</name>
</gene>
<evidence type="ECO:0000313" key="2">
    <source>
        <dbReference type="EMBL" id="GAA2001193.1"/>
    </source>
</evidence>
<dbReference type="Pfam" id="PF07992">
    <property type="entry name" value="Pyr_redox_2"/>
    <property type="match status" value="1"/>
</dbReference>
<organism evidence="2 3">
    <name type="scientific">Catenulispora subtropica</name>
    <dbReference type="NCBI Taxonomy" id="450798"/>
    <lineage>
        <taxon>Bacteria</taxon>
        <taxon>Bacillati</taxon>
        <taxon>Actinomycetota</taxon>
        <taxon>Actinomycetes</taxon>
        <taxon>Catenulisporales</taxon>
        <taxon>Catenulisporaceae</taxon>
        <taxon>Catenulispora</taxon>
    </lineage>
</organism>
<name>A0ABN2T7Y1_9ACTN</name>
<dbReference type="PANTHER" id="PTHR43755:SF1">
    <property type="entry name" value="FAD-DEPENDENT PYRIDINE NUCLEOTIDE-DISULPHIDE OXIDOREDUCTASE"/>
    <property type="match status" value="1"/>
</dbReference>
<dbReference type="Proteomes" id="UP001499854">
    <property type="component" value="Unassembled WGS sequence"/>
</dbReference>
<dbReference type="InterPro" id="IPR023753">
    <property type="entry name" value="FAD/NAD-binding_dom"/>
</dbReference>
<feature type="domain" description="FAD/NAD(P)-binding" evidence="1">
    <location>
        <begin position="8"/>
        <end position="308"/>
    </location>
</feature>
<comment type="caution">
    <text evidence="2">The sequence shown here is derived from an EMBL/GenBank/DDBJ whole genome shotgun (WGS) entry which is preliminary data.</text>
</comment>
<keyword evidence="3" id="KW-1185">Reference proteome</keyword>
<reference evidence="2 3" key="1">
    <citation type="journal article" date="2019" name="Int. J. Syst. Evol. Microbiol.">
        <title>The Global Catalogue of Microorganisms (GCM) 10K type strain sequencing project: providing services to taxonomists for standard genome sequencing and annotation.</title>
        <authorList>
            <consortium name="The Broad Institute Genomics Platform"/>
            <consortium name="The Broad Institute Genome Sequencing Center for Infectious Disease"/>
            <person name="Wu L."/>
            <person name="Ma J."/>
        </authorList>
    </citation>
    <scope>NUCLEOTIDE SEQUENCE [LARGE SCALE GENOMIC DNA]</scope>
    <source>
        <strain evidence="2 3">JCM 16013</strain>
    </source>
</reference>
<dbReference type="Gene3D" id="3.50.50.100">
    <property type="match status" value="1"/>
</dbReference>
<sequence length="406" mass="43337">MVAVSVKRVVVVGGNFGGLAAALELKQELGDDVAVTVVSASDRFLFNPSLIWLPFGKRKAPDITFPLAPTFDAHGVEFVHAEATAIDPTARMVTIAGGAQFAYDYLIVATGYRNDFDVVPGLGPDGFAQAITTLPDAERAGAAWRDFLDDPGPVVIGATQGASCFGAAYEFLFNMAYQLRKAKLKQHTSLTFLTAEPFVGHFGIGGLPGGEKLLKMFLKKEGITVRTGVAFEEVGGDYVKLTDGSKVPFAYAMVVPPFVGQDVVRAVPGLTDGKGYIPVEDTYQSKAYPEIYAAGIAAQVPVPWQTSVPIGIPKTGFPTESMAKVAARNVAAAIRGEAPVAHKEFGEMAAVCMMDAGNNGVLILADHMLPPRKAAVMIPGPQVHAMKLAFEKYYLWKSRHGYVRLP</sequence>
<dbReference type="InterPro" id="IPR052541">
    <property type="entry name" value="SQRD"/>
</dbReference>
<evidence type="ECO:0000313" key="3">
    <source>
        <dbReference type="Proteomes" id="UP001499854"/>
    </source>
</evidence>
<proteinExistence type="predicted"/>
<dbReference type="InterPro" id="IPR036188">
    <property type="entry name" value="FAD/NAD-bd_sf"/>
</dbReference>
<dbReference type="PANTHER" id="PTHR43755">
    <property type="match status" value="1"/>
</dbReference>
<protein>
    <submittedName>
        <fullName evidence="2">FAD-dependent oxidoreductase</fullName>
    </submittedName>
</protein>
<accession>A0ABN2T7Y1</accession>
<dbReference type="SUPFAM" id="SSF51905">
    <property type="entry name" value="FAD/NAD(P)-binding domain"/>
    <property type="match status" value="2"/>
</dbReference>
<dbReference type="EMBL" id="BAAAQM010000070">
    <property type="protein sequence ID" value="GAA2001193.1"/>
    <property type="molecule type" value="Genomic_DNA"/>
</dbReference>
<evidence type="ECO:0000259" key="1">
    <source>
        <dbReference type="Pfam" id="PF07992"/>
    </source>
</evidence>